<gene>
    <name evidence="1" type="ORF">SK128_002539</name>
</gene>
<organism evidence="1 2">
    <name type="scientific">Halocaridina rubra</name>
    <name type="common">Hawaiian red shrimp</name>
    <dbReference type="NCBI Taxonomy" id="373956"/>
    <lineage>
        <taxon>Eukaryota</taxon>
        <taxon>Metazoa</taxon>
        <taxon>Ecdysozoa</taxon>
        <taxon>Arthropoda</taxon>
        <taxon>Crustacea</taxon>
        <taxon>Multicrustacea</taxon>
        <taxon>Malacostraca</taxon>
        <taxon>Eumalacostraca</taxon>
        <taxon>Eucarida</taxon>
        <taxon>Decapoda</taxon>
        <taxon>Pleocyemata</taxon>
        <taxon>Caridea</taxon>
        <taxon>Atyoidea</taxon>
        <taxon>Atyidae</taxon>
        <taxon>Halocaridina</taxon>
    </lineage>
</organism>
<name>A0AAN8X0C5_HALRR</name>
<dbReference type="AlphaFoldDB" id="A0AAN8X0C5"/>
<dbReference type="Proteomes" id="UP001381693">
    <property type="component" value="Unassembled WGS sequence"/>
</dbReference>
<dbReference type="EMBL" id="JAXCGZ010011321">
    <property type="protein sequence ID" value="KAK7075342.1"/>
    <property type="molecule type" value="Genomic_DNA"/>
</dbReference>
<protein>
    <submittedName>
        <fullName evidence="1">Uncharacterized protein</fullName>
    </submittedName>
</protein>
<reference evidence="1 2" key="1">
    <citation type="submission" date="2023-11" db="EMBL/GenBank/DDBJ databases">
        <title>Halocaridina rubra genome assembly.</title>
        <authorList>
            <person name="Smith C."/>
        </authorList>
    </citation>
    <scope>NUCLEOTIDE SEQUENCE [LARGE SCALE GENOMIC DNA]</scope>
    <source>
        <strain evidence="1">EP-1</strain>
        <tissue evidence="1">Whole</tissue>
    </source>
</reference>
<sequence>MGLHLHSKVTQIGRGGGAGGVHDWDFGIDDTVAYERDVNKGKTEFGECIPIFRICPPSLSGD</sequence>
<proteinExistence type="predicted"/>
<comment type="caution">
    <text evidence="1">The sequence shown here is derived from an EMBL/GenBank/DDBJ whole genome shotgun (WGS) entry which is preliminary data.</text>
</comment>
<accession>A0AAN8X0C5</accession>
<evidence type="ECO:0000313" key="1">
    <source>
        <dbReference type="EMBL" id="KAK7075342.1"/>
    </source>
</evidence>
<keyword evidence="2" id="KW-1185">Reference proteome</keyword>
<evidence type="ECO:0000313" key="2">
    <source>
        <dbReference type="Proteomes" id="UP001381693"/>
    </source>
</evidence>